<proteinExistence type="inferred from homology"/>
<evidence type="ECO:0000256" key="3">
    <source>
        <dbReference type="ARBA" id="ARBA00022763"/>
    </source>
</evidence>
<dbReference type="NCBIfam" id="TIGR01450">
    <property type="entry name" value="recC"/>
    <property type="match status" value="1"/>
</dbReference>
<dbReference type="InterPro" id="IPR006697">
    <property type="entry name" value="RecC"/>
</dbReference>
<evidence type="ECO:0000256" key="9">
    <source>
        <dbReference type="ARBA" id="ARBA00023204"/>
    </source>
</evidence>
<dbReference type="Pfam" id="PF04257">
    <property type="entry name" value="Exonuc_V_gamma"/>
    <property type="match status" value="1"/>
</dbReference>
<evidence type="ECO:0000259" key="11">
    <source>
        <dbReference type="Pfam" id="PF17946"/>
    </source>
</evidence>
<dbReference type="InterPro" id="IPR013986">
    <property type="entry name" value="DExx_box_DNA_helicase_dom_sf"/>
</dbReference>
<sequence length="1118" mass="123929">MFRITFSNRFEFLLEALLDRLSDEVCSPGRSPFATQQVIVPSMAIRRRVELACADRHGICANIDFSYLAQWLWTRIGELVAIQEVSPFAPALLAWRVFEILADSSFTDSYPRLARYLRDTDPVMRLDLAQRCAQLIEHYITYRPQWLAAWSEGKRAHIPGIDAGRAEDELWQAALWRRITSELGTARQHPAVTFFQTIESQGSEAAARECLPASASVFCLTAMPPLYLDILRQLSRWIDIQVYALNPCREYWFDIVDQKRLGYLAARDQDSHHEVGNALLAAWGKQSQAHIELLFAEQEGIVEEDSLFLPASGDHLLARLQNAILDLHELEPGSFELAADDRSIEVHVCHSLTRELEVLHDQLLAQLASAEPPAPEQIVVVLPDLKAAAPLIDAVFGTAPVQRRIPYTITGLPPTRVNPVARVLDTLLSLCSSRFAASAVFDLLQEPPVAAKFDLEAADLDLIHGWIRDAGIRWGLDAESRRRLNLPASERHSFADGLHRLFLAYALGDSPLARNTVVAGRIAAASPEGSDAATLGRFWRFVDALEELRDDWSQPRDASAWQRSLSDALGHFTRADDDLVDELRVMHAAINELHANMVRGGARAPLPLAVVHSALTALLDDPGRGGVPGGGLIFSSLTGLRALPYRVVCLLGMNDGAFPSVNRPAEFDLMALQPQPGDRQRRLDERNLFLDLVLAARQRLYLSYSGRSIRDNSLLPPSVLVAELIDYAAAACANDPTDAASIAALRRRLTVEHPLQAFSAEYFLVGSDPRRRSFNAEYCQALQQGLAAAPLTNTSQREEKDSDEDVDELVSEATLPFFASTLAPPPDEWRQVSLDQLLQFFANPCRMLLAKRLNVSLAVADEDLQDEEPFLPDYPGRQALSRRVLPALLASADDDQVLPLALAGNEFPPGPLGERLIGEEVARLRAFAAELQPQLAATPLPAVHAVFDYPLDGENWQLAGALGDLRPEGLLRYRYDEVRPADYLAGWITHLFLCAAAPVGVRRQTCWHSRDGSYHLTPCEAATARARLGELLHLYRRGLSAPLHFFPKSAWAYVSSGDSLTAARKRWRNSRNAAWGEEADPAYRLALRGLGDPLDAAFEQCASTVFGPLLAYLDDSRR</sequence>
<reference evidence="13" key="1">
    <citation type="submission" date="2016-06" db="EMBL/GenBank/DDBJ databases">
        <authorList>
            <person name="McIlroy S.J."/>
            <person name="Karst S.M."/>
            <person name="Albertsen M."/>
        </authorList>
    </citation>
    <scope>NUCLEOTIDE SEQUENCE [LARGE SCALE GENOMIC DNA]</scope>
</reference>
<evidence type="ECO:0000256" key="2">
    <source>
        <dbReference type="ARBA" id="ARBA00022741"/>
    </source>
</evidence>
<keyword evidence="3 10" id="KW-0227">DNA damage</keyword>
<dbReference type="AlphaFoldDB" id="A0A1A8XUZ9"/>
<evidence type="ECO:0000256" key="8">
    <source>
        <dbReference type="ARBA" id="ARBA00023125"/>
    </source>
</evidence>
<dbReference type="PANTHER" id="PTHR30591:SF1">
    <property type="entry name" value="RECBCD ENZYME SUBUNIT RECC"/>
    <property type="match status" value="1"/>
</dbReference>
<dbReference type="SUPFAM" id="SSF52540">
    <property type="entry name" value="P-loop containing nucleoside triphosphate hydrolases"/>
    <property type="match status" value="2"/>
</dbReference>
<name>A0A1A8XUZ9_9PROT</name>
<organism evidence="12 13">
    <name type="scientific">Candidatus Accumulibacter aalborgensis</name>
    <dbReference type="NCBI Taxonomy" id="1860102"/>
    <lineage>
        <taxon>Bacteria</taxon>
        <taxon>Pseudomonadati</taxon>
        <taxon>Pseudomonadota</taxon>
        <taxon>Betaproteobacteria</taxon>
        <taxon>Candidatus Accumulibacter</taxon>
    </lineage>
</organism>
<dbReference type="GO" id="GO:0009338">
    <property type="term" value="C:exodeoxyribonuclease V complex"/>
    <property type="evidence" value="ECO:0007669"/>
    <property type="project" value="InterPro"/>
</dbReference>
<comment type="miscellaneous">
    <text evidence="10">In the RecBCD complex, RecB has a slow 3'-5' helicase, an exonuclease activity and loads RecA onto ssDNA, RecD has a fast 5'-3' helicase activity, while RecC stimulates the ATPase and processivity of the RecB helicase and contributes to recognition of the Chi site.</text>
</comment>
<dbReference type="EMBL" id="FLQX01000143">
    <property type="protein sequence ID" value="SBT08849.1"/>
    <property type="molecule type" value="Genomic_DNA"/>
</dbReference>
<keyword evidence="1 10" id="KW-0540">Nuclease</keyword>
<keyword evidence="5 10" id="KW-0347">Helicase</keyword>
<dbReference type="PANTHER" id="PTHR30591">
    <property type="entry name" value="RECBCD ENZYME SUBUNIT RECC"/>
    <property type="match status" value="1"/>
</dbReference>
<dbReference type="HAMAP" id="MF_01486">
    <property type="entry name" value="RecC"/>
    <property type="match status" value="1"/>
</dbReference>
<dbReference type="GO" id="GO:0008854">
    <property type="term" value="F:exodeoxyribonuclease V activity"/>
    <property type="evidence" value="ECO:0007669"/>
    <property type="project" value="InterPro"/>
</dbReference>
<dbReference type="SUPFAM" id="SSF52980">
    <property type="entry name" value="Restriction endonuclease-like"/>
    <property type="match status" value="1"/>
</dbReference>
<dbReference type="GO" id="GO:0003678">
    <property type="term" value="F:DNA helicase activity"/>
    <property type="evidence" value="ECO:0007669"/>
    <property type="project" value="UniProtKB-UniRule"/>
</dbReference>
<evidence type="ECO:0000256" key="6">
    <source>
        <dbReference type="ARBA" id="ARBA00022839"/>
    </source>
</evidence>
<evidence type="ECO:0000313" key="13">
    <source>
        <dbReference type="Proteomes" id="UP000199169"/>
    </source>
</evidence>
<keyword evidence="9 10" id="KW-0234">DNA repair</keyword>
<dbReference type="GO" id="GO:0000724">
    <property type="term" value="P:double-strand break repair via homologous recombination"/>
    <property type="evidence" value="ECO:0007669"/>
    <property type="project" value="UniProtKB-UniRule"/>
</dbReference>
<comment type="similarity">
    <text evidence="10">Belongs to the RecC family.</text>
</comment>
<keyword evidence="13" id="KW-1185">Reference proteome</keyword>
<evidence type="ECO:0000256" key="10">
    <source>
        <dbReference type="HAMAP-Rule" id="MF_01486"/>
    </source>
</evidence>
<dbReference type="RefSeq" id="WP_186408485.1">
    <property type="nucleotide sequence ID" value="NZ_FLQX01000143.1"/>
</dbReference>
<evidence type="ECO:0000256" key="4">
    <source>
        <dbReference type="ARBA" id="ARBA00022801"/>
    </source>
</evidence>
<comment type="subunit">
    <text evidence="10">Heterotrimer of RecB, RecC and RecD. All subunits contribute to DNA-binding.</text>
</comment>
<dbReference type="STRING" id="1860102.ACCAA_640037"/>
<keyword evidence="8 10" id="KW-0238">DNA-binding</keyword>
<dbReference type="GO" id="GO:0005524">
    <property type="term" value="F:ATP binding"/>
    <property type="evidence" value="ECO:0007669"/>
    <property type="project" value="UniProtKB-UniRule"/>
</dbReference>
<dbReference type="Proteomes" id="UP000199169">
    <property type="component" value="Unassembled WGS sequence"/>
</dbReference>
<keyword evidence="4 10" id="KW-0378">Hydrolase</keyword>
<evidence type="ECO:0000256" key="1">
    <source>
        <dbReference type="ARBA" id="ARBA00022722"/>
    </source>
</evidence>
<dbReference type="PIRSF" id="PIRSF000980">
    <property type="entry name" value="RecC"/>
    <property type="match status" value="1"/>
</dbReference>
<keyword evidence="2 10" id="KW-0547">Nucleotide-binding</keyword>
<dbReference type="InterPro" id="IPR027417">
    <property type="entry name" value="P-loop_NTPase"/>
</dbReference>
<evidence type="ECO:0000256" key="5">
    <source>
        <dbReference type="ARBA" id="ARBA00022806"/>
    </source>
</evidence>
<keyword evidence="6 10" id="KW-0269">Exonuclease</keyword>
<protein>
    <recommendedName>
        <fullName evidence="10">RecBCD enzyme subunit RecC</fullName>
    </recommendedName>
    <alternativeName>
        <fullName evidence="10">Exonuclease V subunit RecC</fullName>
        <shortName evidence="10">ExoV subunit RecC</shortName>
    </alternativeName>
    <alternativeName>
        <fullName evidence="10">Helicase/nuclease RecBCD subunit RecC</fullName>
    </alternativeName>
</protein>
<comment type="function">
    <text evidence="10">A helicase/nuclease that prepares dsDNA breaks (DSB) for recombinational DNA repair. Binds to DSBs and unwinds DNA via a highly rapid and processive ATP-dependent bidirectional helicase activity. Unwinds dsDNA until it encounters a Chi (crossover hotspot instigator) sequence from the 3' direction. Cuts ssDNA a few nucleotides 3' to the Chi site. The properties and activities of the enzyme are changed at Chi. The Chi-altered holoenzyme produces a long 3'-ssDNA overhang and facilitates RecA-binding to the ssDNA for homologous DNA recombination and repair. Holoenzyme degrades any linearized DNA that is unable to undergo homologous recombination. In the holoenzyme this subunit recognizes the wild-type Chi sequence, and when added to isolated RecB increases its ATP-dependent helicase processivity.</text>
</comment>
<evidence type="ECO:0000256" key="7">
    <source>
        <dbReference type="ARBA" id="ARBA00022840"/>
    </source>
</evidence>
<dbReference type="InterPro" id="IPR011335">
    <property type="entry name" value="Restrct_endonuc-II-like"/>
</dbReference>
<dbReference type="GO" id="GO:0003677">
    <property type="term" value="F:DNA binding"/>
    <property type="evidence" value="ECO:0007669"/>
    <property type="project" value="UniProtKB-UniRule"/>
</dbReference>
<evidence type="ECO:0000313" key="12">
    <source>
        <dbReference type="EMBL" id="SBT08849.1"/>
    </source>
</evidence>
<keyword evidence="7 10" id="KW-0067">ATP-binding</keyword>
<dbReference type="Pfam" id="PF17946">
    <property type="entry name" value="RecC_C"/>
    <property type="match status" value="1"/>
</dbReference>
<gene>
    <name evidence="10" type="primary">recC</name>
    <name evidence="12" type="ORF">ACCAA_640037</name>
</gene>
<feature type="domain" description="RecC C-terminal" evidence="11">
    <location>
        <begin position="829"/>
        <end position="1056"/>
    </location>
</feature>
<dbReference type="Gene3D" id="3.40.50.300">
    <property type="entry name" value="P-loop containing nucleotide triphosphate hydrolases"/>
    <property type="match status" value="2"/>
</dbReference>
<dbReference type="Gene3D" id="1.10.10.160">
    <property type="match status" value="1"/>
</dbReference>
<accession>A0A1A8XUZ9</accession>
<dbReference type="InterPro" id="IPR041500">
    <property type="entry name" value="RecC_C"/>
</dbReference>
<dbReference type="Gene3D" id="3.40.50.10930">
    <property type="match status" value="1"/>
</dbReference>